<evidence type="ECO:0000256" key="4">
    <source>
        <dbReference type="ARBA" id="ARBA00022741"/>
    </source>
</evidence>
<reference evidence="10 11" key="1">
    <citation type="submission" date="2018-08" db="EMBL/GenBank/DDBJ databases">
        <title>Recombination of ecologically and evolutionarily significant loci maintains genetic cohesion in the Pseudomonas syringae species complex.</title>
        <authorList>
            <person name="Dillon M."/>
            <person name="Thakur S."/>
            <person name="Almeida R.N.D."/>
            <person name="Weir B.S."/>
            <person name="Guttman D.S."/>
        </authorList>
    </citation>
    <scope>NUCLEOTIDE SEQUENCE [LARGE SCALE GENOMIC DNA]</scope>
    <source>
        <strain evidence="10 11">ICMP 2821</strain>
    </source>
</reference>
<keyword evidence="3 8" id="KW-0479">Metal-binding</keyword>
<evidence type="ECO:0000256" key="7">
    <source>
        <dbReference type="ARBA" id="ARBA00023150"/>
    </source>
</evidence>
<dbReference type="PANTHER" id="PTHR19136:SF81">
    <property type="entry name" value="MOLYBDENUM COFACTOR GUANYLYLTRANSFERASE"/>
    <property type="match status" value="1"/>
</dbReference>
<gene>
    <name evidence="8" type="primary">mobA</name>
    <name evidence="10" type="ORF">ALQ64_05669</name>
</gene>
<evidence type="ECO:0000256" key="5">
    <source>
        <dbReference type="ARBA" id="ARBA00022842"/>
    </source>
</evidence>
<dbReference type="HAMAP" id="MF_00316">
    <property type="entry name" value="MobA"/>
    <property type="match status" value="1"/>
</dbReference>
<feature type="binding site" evidence="8">
    <location>
        <position position="424"/>
    </location>
    <ligand>
        <name>GTP</name>
        <dbReference type="ChEBI" id="CHEBI:37565"/>
    </ligand>
</feature>
<dbReference type="SUPFAM" id="SSF53448">
    <property type="entry name" value="Nucleotide-diphospho-sugar transferases"/>
    <property type="match status" value="1"/>
</dbReference>
<keyword evidence="1 8" id="KW-0963">Cytoplasm</keyword>
<dbReference type="GO" id="GO:0046872">
    <property type="term" value="F:metal ion binding"/>
    <property type="evidence" value="ECO:0007669"/>
    <property type="project" value="UniProtKB-KW"/>
</dbReference>
<comment type="cofactor">
    <cofactor evidence="8">
        <name>Mg(2+)</name>
        <dbReference type="ChEBI" id="CHEBI:18420"/>
    </cofactor>
</comment>
<keyword evidence="7 8" id="KW-0501">Molybdenum cofactor biosynthesis</keyword>
<organism evidence="10 11">
    <name type="scientific">Pseudomonas cannabina</name>
    <dbReference type="NCBI Taxonomy" id="86840"/>
    <lineage>
        <taxon>Bacteria</taxon>
        <taxon>Pseudomonadati</taxon>
        <taxon>Pseudomonadota</taxon>
        <taxon>Gammaproteobacteria</taxon>
        <taxon>Pseudomonadales</taxon>
        <taxon>Pseudomonadaceae</taxon>
        <taxon>Pseudomonas</taxon>
    </lineage>
</organism>
<dbReference type="Proteomes" id="UP000281372">
    <property type="component" value="Unassembled WGS sequence"/>
</dbReference>
<keyword evidence="4 8" id="KW-0547">Nucleotide-binding</keyword>
<comment type="function">
    <text evidence="8">Transfers a GMP moiety from GTP to Mo-molybdopterin (Mo-MPT) cofactor (Moco or molybdenum cofactor) to form Mo-molybdopterin guanine dinucleotide (Mo-MGD) cofactor.</text>
</comment>
<comment type="similarity">
    <text evidence="8">Belongs to the MobA family.</text>
</comment>
<protein>
    <recommendedName>
        <fullName evidence="8">Molybdenum cofactor guanylyltransferase</fullName>
        <shortName evidence="8">MoCo guanylyltransferase</shortName>
        <ecNumber evidence="8">2.7.7.77</ecNumber>
    </recommendedName>
    <alternativeName>
        <fullName evidence="8">GTP:molybdopterin guanylyltransferase</fullName>
    </alternativeName>
    <alternativeName>
        <fullName evidence="8">Mo-MPT guanylyltransferase</fullName>
    </alternativeName>
    <alternativeName>
        <fullName evidence="8">Molybdopterin guanylyltransferase</fullName>
    </alternativeName>
    <alternativeName>
        <fullName evidence="8">Molybdopterin-guanine dinucleotide synthase</fullName>
        <shortName evidence="8">MGD synthase</shortName>
    </alternativeName>
</protein>
<keyword evidence="6 8" id="KW-0342">GTP-binding</keyword>
<name>A0A3M3KQX9_PSECA</name>
<comment type="caution">
    <text evidence="10">The sequence shown here is derived from an EMBL/GenBank/DDBJ whole genome shotgun (WGS) entry which is preliminary data.</text>
</comment>
<evidence type="ECO:0000256" key="3">
    <source>
        <dbReference type="ARBA" id="ARBA00022723"/>
    </source>
</evidence>
<dbReference type="CDD" id="cd02503">
    <property type="entry name" value="MobA"/>
    <property type="match status" value="1"/>
</dbReference>
<comment type="caution">
    <text evidence="8">Lacks conserved residue(s) required for the propagation of feature annotation.</text>
</comment>
<sequence length="551" mass="59918">MTLRTDILTDAERLAEAYPLVRQHLGVFLHLDAIGALWHRRAGEDSRAGARGQWLGRLTGKNALADSQRLAGPVCHPQGVAIHGAVRPRRQIQCGHQVHCQHPAFGIAQRNVLALGDPCRIRHRQQAGDGLFNRQQGFRLVTHTRSTTGRAGFGLLEVRHEVARPETRIELLGKNPVPASAHGVGRARQAAHQRAVGQPGQRAGLNGRGADVRQRNLPEQLAKPIDLLVQQAAYRFRGAVSAGKAGPAGNQHDLHLIVGNPGRDLGADFVQVILEQHALDQAVTGCGQAVDEHLARGIGFAGAGIADGQYSDIQGYERCVSLGFHGLIRLLRKQAGVISQHSFCLPAECLMNVRATLPPCSILLLAGGRGQRMGGRDKGLIEWRGKPLIDHLHQVVRPLTDDLIISCNRNTERYAGYADQLVQDDDTEFNGPLAGIRAALPQARHGWLLVLPCDVPQVDEPLLQALREKSFEYPLRPVMVREGQHWQPLLCIIPVAHAATLEAAWQAGERSPRRAMASLQPVALQLQADDPRLANLNTPCLLAGIGENDGQ</sequence>
<evidence type="ECO:0000313" key="10">
    <source>
        <dbReference type="EMBL" id="RMN25447.1"/>
    </source>
</evidence>
<dbReference type="AlphaFoldDB" id="A0A3M3KQX9"/>
<feature type="binding site" evidence="8">
    <location>
        <position position="454"/>
    </location>
    <ligand>
        <name>Mg(2+)</name>
        <dbReference type="ChEBI" id="CHEBI:18420"/>
    </ligand>
</feature>
<feature type="binding site" evidence="8">
    <location>
        <begin position="365"/>
        <end position="367"/>
    </location>
    <ligand>
        <name>GTP</name>
        <dbReference type="ChEBI" id="CHEBI:37565"/>
    </ligand>
</feature>
<evidence type="ECO:0000259" key="9">
    <source>
        <dbReference type="Pfam" id="PF12804"/>
    </source>
</evidence>
<proteinExistence type="inferred from homology"/>
<feature type="binding site" evidence="8">
    <location>
        <position position="454"/>
    </location>
    <ligand>
        <name>GTP</name>
        <dbReference type="ChEBI" id="CHEBI:37565"/>
    </ligand>
</feature>
<keyword evidence="5 8" id="KW-0460">Magnesium</keyword>
<comment type="catalytic activity">
    <reaction evidence="8">
        <text>Mo-molybdopterin + GTP + H(+) = Mo-molybdopterin guanine dinucleotide + diphosphate</text>
        <dbReference type="Rhea" id="RHEA:34243"/>
        <dbReference type="ChEBI" id="CHEBI:15378"/>
        <dbReference type="ChEBI" id="CHEBI:33019"/>
        <dbReference type="ChEBI" id="CHEBI:37565"/>
        <dbReference type="ChEBI" id="CHEBI:71302"/>
        <dbReference type="ChEBI" id="CHEBI:71310"/>
        <dbReference type="EC" id="2.7.7.77"/>
    </reaction>
</comment>
<dbReference type="GO" id="GO:0005737">
    <property type="term" value="C:cytoplasm"/>
    <property type="evidence" value="ECO:0007669"/>
    <property type="project" value="UniProtKB-SubCell"/>
</dbReference>
<dbReference type="GO" id="GO:1902758">
    <property type="term" value="P:bis(molybdopterin guanine dinucleotide)molybdenum biosynthetic process"/>
    <property type="evidence" value="ECO:0007669"/>
    <property type="project" value="TreeGrafter"/>
</dbReference>
<accession>A0A3M3KQX9</accession>
<keyword evidence="10" id="KW-0548">Nucleotidyltransferase</keyword>
<dbReference type="EMBL" id="RBOW01000676">
    <property type="protein sequence ID" value="RMN25447.1"/>
    <property type="molecule type" value="Genomic_DNA"/>
</dbReference>
<dbReference type="PANTHER" id="PTHR19136">
    <property type="entry name" value="MOLYBDENUM COFACTOR GUANYLYLTRANSFERASE"/>
    <property type="match status" value="1"/>
</dbReference>
<keyword evidence="2 8" id="KW-0808">Transferase</keyword>
<evidence type="ECO:0000256" key="1">
    <source>
        <dbReference type="ARBA" id="ARBA00022490"/>
    </source>
</evidence>
<feature type="domain" description="MobA-like NTP transferase" evidence="9">
    <location>
        <begin position="363"/>
        <end position="520"/>
    </location>
</feature>
<comment type="subcellular location">
    <subcellularLocation>
        <location evidence="8">Cytoplasm</location>
    </subcellularLocation>
</comment>
<dbReference type="InterPro" id="IPR025877">
    <property type="entry name" value="MobA-like_NTP_Trfase"/>
</dbReference>
<comment type="domain">
    <text evidence="8">The N-terminal domain determines nucleotide recognition and specific binding, while the C-terminal domain determines the specific binding to the target protein.</text>
</comment>
<dbReference type="Pfam" id="PF12804">
    <property type="entry name" value="NTP_transf_3"/>
    <property type="match status" value="1"/>
</dbReference>
<feature type="binding site" evidence="8">
    <location>
        <position position="378"/>
    </location>
    <ligand>
        <name>GTP</name>
        <dbReference type="ChEBI" id="CHEBI:37565"/>
    </ligand>
</feature>
<evidence type="ECO:0000256" key="6">
    <source>
        <dbReference type="ARBA" id="ARBA00023134"/>
    </source>
</evidence>
<evidence type="ECO:0000256" key="8">
    <source>
        <dbReference type="HAMAP-Rule" id="MF_00316"/>
    </source>
</evidence>
<dbReference type="GO" id="GO:0005525">
    <property type="term" value="F:GTP binding"/>
    <property type="evidence" value="ECO:0007669"/>
    <property type="project" value="UniProtKB-UniRule"/>
</dbReference>
<evidence type="ECO:0000313" key="11">
    <source>
        <dbReference type="Proteomes" id="UP000281372"/>
    </source>
</evidence>
<dbReference type="GO" id="GO:0061603">
    <property type="term" value="F:molybdenum cofactor guanylyltransferase activity"/>
    <property type="evidence" value="ECO:0007669"/>
    <property type="project" value="UniProtKB-EC"/>
</dbReference>
<dbReference type="InterPro" id="IPR013482">
    <property type="entry name" value="Molybde_CF_guanTrfase"/>
</dbReference>
<dbReference type="InterPro" id="IPR029044">
    <property type="entry name" value="Nucleotide-diphossugar_trans"/>
</dbReference>
<dbReference type="NCBIfam" id="TIGR02665">
    <property type="entry name" value="molyb_mobA"/>
    <property type="match status" value="1"/>
</dbReference>
<comment type="subunit">
    <text evidence="8">Monomer.</text>
</comment>
<evidence type="ECO:0000256" key="2">
    <source>
        <dbReference type="ARBA" id="ARBA00022679"/>
    </source>
</evidence>
<dbReference type="EC" id="2.7.7.77" evidence="8"/>
<dbReference type="Gene3D" id="3.90.550.10">
    <property type="entry name" value="Spore Coat Polysaccharide Biosynthesis Protein SpsA, Chain A"/>
    <property type="match status" value="1"/>
</dbReference>